<keyword evidence="2" id="KW-0677">Repeat</keyword>
<dbReference type="SMART" id="SM00320">
    <property type="entry name" value="WD40"/>
    <property type="match status" value="4"/>
</dbReference>
<keyword evidence="3" id="KW-0175">Coiled coil</keyword>
<dbReference type="SUPFAM" id="SSF50978">
    <property type="entry name" value="WD40 repeat-like"/>
    <property type="match status" value="1"/>
</dbReference>
<comment type="function">
    <text evidence="6">Involved in mitochondrial fission. Acts as an adapter protein required to form mitochondrial fission complexes. Formation of these complexes is required to promote constriction and fission of the mitochondrial compartment at a late step in mitochondrial division.</text>
</comment>
<evidence type="ECO:0000313" key="9">
    <source>
        <dbReference type="Proteomes" id="UP001642405"/>
    </source>
</evidence>
<name>A0ABP0AS89_9PEZI</name>
<evidence type="ECO:0000256" key="1">
    <source>
        <dbReference type="ARBA" id="ARBA00022574"/>
    </source>
</evidence>
<dbReference type="PROSITE" id="PS50294">
    <property type="entry name" value="WD_REPEATS_REGION"/>
    <property type="match status" value="1"/>
</dbReference>
<dbReference type="InterPro" id="IPR015943">
    <property type="entry name" value="WD40/YVTN_repeat-like_dom_sf"/>
</dbReference>
<dbReference type="EMBL" id="CAWUHB010000002">
    <property type="protein sequence ID" value="CAK7210051.1"/>
    <property type="molecule type" value="Genomic_DNA"/>
</dbReference>
<comment type="similarity">
    <text evidence="4">Belongs to the WD repeat MDV1/CAF4 family.</text>
</comment>
<evidence type="ECO:0000256" key="4">
    <source>
        <dbReference type="ARBA" id="ARBA00038415"/>
    </source>
</evidence>
<evidence type="ECO:0000256" key="3">
    <source>
        <dbReference type="ARBA" id="ARBA00023054"/>
    </source>
</evidence>
<dbReference type="InterPro" id="IPR019775">
    <property type="entry name" value="WD40_repeat_CS"/>
</dbReference>
<dbReference type="Proteomes" id="UP001642405">
    <property type="component" value="Unassembled WGS sequence"/>
</dbReference>
<comment type="caution">
    <text evidence="8">The sequence shown here is derived from an EMBL/GenBank/DDBJ whole genome shotgun (WGS) entry which is preliminary data.</text>
</comment>
<dbReference type="PANTHER" id="PTHR22847">
    <property type="entry name" value="WD40 REPEAT PROTEIN"/>
    <property type="match status" value="1"/>
</dbReference>
<evidence type="ECO:0000313" key="8">
    <source>
        <dbReference type="EMBL" id="CAK7210051.1"/>
    </source>
</evidence>
<sequence length="417" mass="45133">MINQKEFLERFTGAIATEFGTPSGEPCVWAPGHPKQWSSARATIHLGHESQSTPALTTDDEMLAVGVGQDVHVYRVATQERLGVLPGHNDVVEAVHFGDQTTADGGRLLAVHSGVLLGDVPQVVLWTLRDDGSVSLKADKVASFSAQLGLFGSAAFTPAGHLVFVSNNASTQFDEQDSIVREDDALPTVHLWDVATKTTVHRLRGHTDAIQCVTVSKDGARLASAAWDGTARVWDAASGACLRVFGRFDGGQLWSAAFSPANPNHLAISQESPRGRVHVCDVASGQTLSTVPFHIWTRSLAWKPDGSQVACGADPGMVAVWDPATGAEATRWALQLDDFGMGTMAMPRALRFLRPDTIAFQFNEGTAYVYDLADNQKYQFRRGPEDEQSKFPRAEMVCSAKLVVVPDTKGILRIWDL</sequence>
<reference evidence="8 9" key="1">
    <citation type="submission" date="2024-01" db="EMBL/GenBank/DDBJ databases">
        <authorList>
            <person name="Allen C."/>
            <person name="Tagirdzhanova G."/>
        </authorList>
    </citation>
    <scope>NUCLEOTIDE SEQUENCE [LARGE SCALE GENOMIC DNA]</scope>
</reference>
<organism evidence="8 9">
    <name type="scientific">Sporothrix curviconia</name>
    <dbReference type="NCBI Taxonomy" id="1260050"/>
    <lineage>
        <taxon>Eukaryota</taxon>
        <taxon>Fungi</taxon>
        <taxon>Dikarya</taxon>
        <taxon>Ascomycota</taxon>
        <taxon>Pezizomycotina</taxon>
        <taxon>Sordariomycetes</taxon>
        <taxon>Sordariomycetidae</taxon>
        <taxon>Ophiostomatales</taxon>
        <taxon>Ophiostomataceae</taxon>
        <taxon>Sporothrix</taxon>
    </lineage>
</organism>
<dbReference type="Pfam" id="PF00400">
    <property type="entry name" value="WD40"/>
    <property type="match status" value="2"/>
</dbReference>
<feature type="repeat" description="WD" evidence="7">
    <location>
        <begin position="203"/>
        <end position="244"/>
    </location>
</feature>
<accession>A0ABP0AS89</accession>
<dbReference type="InterPro" id="IPR001680">
    <property type="entry name" value="WD40_rpt"/>
</dbReference>
<evidence type="ECO:0000256" key="2">
    <source>
        <dbReference type="ARBA" id="ARBA00022737"/>
    </source>
</evidence>
<dbReference type="Gene3D" id="2.130.10.10">
    <property type="entry name" value="YVTN repeat-like/Quinoprotein amine dehydrogenase"/>
    <property type="match status" value="2"/>
</dbReference>
<dbReference type="PROSITE" id="PS50082">
    <property type="entry name" value="WD_REPEATS_2"/>
    <property type="match status" value="1"/>
</dbReference>
<keyword evidence="9" id="KW-1185">Reference proteome</keyword>
<evidence type="ECO:0000256" key="7">
    <source>
        <dbReference type="PROSITE-ProRule" id="PRU00221"/>
    </source>
</evidence>
<evidence type="ECO:0000256" key="6">
    <source>
        <dbReference type="ARBA" id="ARBA00043913"/>
    </source>
</evidence>
<gene>
    <name evidence="8" type="ORF">SCUCBS95973_000661</name>
</gene>
<protein>
    <recommendedName>
        <fullName evidence="5">Mitochondrial division protein 1</fullName>
    </recommendedName>
</protein>
<proteinExistence type="inferred from homology"/>
<dbReference type="InterPro" id="IPR036322">
    <property type="entry name" value="WD40_repeat_dom_sf"/>
</dbReference>
<keyword evidence="1 7" id="KW-0853">WD repeat</keyword>
<dbReference type="PANTHER" id="PTHR22847:SF637">
    <property type="entry name" value="WD REPEAT DOMAIN 5B"/>
    <property type="match status" value="1"/>
</dbReference>
<evidence type="ECO:0000256" key="5">
    <source>
        <dbReference type="ARBA" id="ARBA00039789"/>
    </source>
</evidence>
<dbReference type="PROSITE" id="PS00678">
    <property type="entry name" value="WD_REPEATS_1"/>
    <property type="match status" value="1"/>
</dbReference>